<dbReference type="InterPro" id="IPR014710">
    <property type="entry name" value="RmlC-like_jellyroll"/>
</dbReference>
<dbReference type="GO" id="GO:0003700">
    <property type="term" value="F:DNA-binding transcription factor activity"/>
    <property type="evidence" value="ECO:0007669"/>
    <property type="project" value="TreeGrafter"/>
</dbReference>
<evidence type="ECO:0000259" key="2">
    <source>
        <dbReference type="PROSITE" id="PS50943"/>
    </source>
</evidence>
<dbReference type="CDD" id="cd02209">
    <property type="entry name" value="cupin_XRE_C"/>
    <property type="match status" value="1"/>
</dbReference>
<dbReference type="InterPro" id="IPR010982">
    <property type="entry name" value="Lambda_DNA-bd_dom_sf"/>
</dbReference>
<dbReference type="GO" id="GO:0003677">
    <property type="term" value="F:DNA binding"/>
    <property type="evidence" value="ECO:0007669"/>
    <property type="project" value="UniProtKB-KW"/>
</dbReference>
<dbReference type="CDD" id="cd00093">
    <property type="entry name" value="HTH_XRE"/>
    <property type="match status" value="1"/>
</dbReference>
<dbReference type="SUPFAM" id="SSF51182">
    <property type="entry name" value="RmlC-like cupins"/>
    <property type="match status" value="1"/>
</dbReference>
<organism evidence="3 4">
    <name type="scientific">Pseudooceanicola albus</name>
    <dbReference type="NCBI Taxonomy" id="2692189"/>
    <lineage>
        <taxon>Bacteria</taxon>
        <taxon>Pseudomonadati</taxon>
        <taxon>Pseudomonadota</taxon>
        <taxon>Alphaproteobacteria</taxon>
        <taxon>Rhodobacterales</taxon>
        <taxon>Paracoccaceae</taxon>
        <taxon>Pseudooceanicola</taxon>
    </lineage>
</organism>
<gene>
    <name evidence="3" type="ORF">GR170_12850</name>
</gene>
<dbReference type="Pfam" id="PF07883">
    <property type="entry name" value="Cupin_2"/>
    <property type="match status" value="1"/>
</dbReference>
<proteinExistence type="predicted"/>
<dbReference type="SUPFAM" id="SSF47413">
    <property type="entry name" value="lambda repressor-like DNA-binding domains"/>
    <property type="match status" value="1"/>
</dbReference>
<evidence type="ECO:0000313" key="4">
    <source>
        <dbReference type="Proteomes" id="UP000477911"/>
    </source>
</evidence>
<feature type="domain" description="HTH cro/C1-type" evidence="2">
    <location>
        <begin position="9"/>
        <end position="63"/>
    </location>
</feature>
<accession>A0A6L7G401</accession>
<dbReference type="Proteomes" id="UP000477911">
    <property type="component" value="Unassembled WGS sequence"/>
</dbReference>
<dbReference type="PROSITE" id="PS50943">
    <property type="entry name" value="HTH_CROC1"/>
    <property type="match status" value="1"/>
</dbReference>
<evidence type="ECO:0000313" key="3">
    <source>
        <dbReference type="EMBL" id="MXN18731.1"/>
    </source>
</evidence>
<evidence type="ECO:0000256" key="1">
    <source>
        <dbReference type="ARBA" id="ARBA00023125"/>
    </source>
</evidence>
<dbReference type="Gene3D" id="2.60.120.10">
    <property type="entry name" value="Jelly Rolls"/>
    <property type="match status" value="1"/>
</dbReference>
<dbReference type="GO" id="GO:0005829">
    <property type="term" value="C:cytosol"/>
    <property type="evidence" value="ECO:0007669"/>
    <property type="project" value="TreeGrafter"/>
</dbReference>
<dbReference type="PANTHER" id="PTHR46797:SF2">
    <property type="entry name" value="TRANSCRIPTIONAL REGULATOR"/>
    <property type="match status" value="1"/>
</dbReference>
<dbReference type="InterPro" id="IPR050807">
    <property type="entry name" value="TransReg_Diox_bact_type"/>
</dbReference>
<dbReference type="InterPro" id="IPR013096">
    <property type="entry name" value="Cupin_2"/>
</dbReference>
<dbReference type="Gene3D" id="1.10.260.40">
    <property type="entry name" value="lambda repressor-like DNA-binding domains"/>
    <property type="match status" value="1"/>
</dbReference>
<dbReference type="SMART" id="SM00530">
    <property type="entry name" value="HTH_XRE"/>
    <property type="match status" value="1"/>
</dbReference>
<sequence>MSTQLGADIRALRRSRNMTLQAVTSVIGRSPAWLSLIERDLTRPSIGDLELIAQVFDVSISFFFRSEAQDPREQGVVVRAARRARLGSDESGLVEELLSPTLGGGFQMIRSVFAPRASSGGPRRRRPKEDGGVLVAGRLTLCIGDRRFDLETGDSFQFSDDTYEWENPHDQPAEVIWVISPPVY</sequence>
<name>A0A6L7G401_9RHOB</name>
<reference evidence="3 4" key="1">
    <citation type="submission" date="2019-12" db="EMBL/GenBank/DDBJ databases">
        <authorList>
            <person name="Li M."/>
        </authorList>
    </citation>
    <scope>NUCLEOTIDE SEQUENCE [LARGE SCALE GENOMIC DNA]</scope>
    <source>
        <strain evidence="3 4">GBMRC 2024</strain>
    </source>
</reference>
<dbReference type="RefSeq" id="WP_160894859.1">
    <property type="nucleotide sequence ID" value="NZ_WUMU01000015.1"/>
</dbReference>
<dbReference type="AlphaFoldDB" id="A0A6L7G401"/>
<dbReference type="InterPro" id="IPR001387">
    <property type="entry name" value="Cro/C1-type_HTH"/>
</dbReference>
<dbReference type="InterPro" id="IPR011051">
    <property type="entry name" value="RmlC_Cupin_sf"/>
</dbReference>
<dbReference type="PANTHER" id="PTHR46797">
    <property type="entry name" value="HTH-TYPE TRANSCRIPTIONAL REGULATOR"/>
    <property type="match status" value="1"/>
</dbReference>
<protein>
    <submittedName>
        <fullName evidence="3">Helix-turn-helix domain-containing protein</fullName>
    </submittedName>
</protein>
<keyword evidence="1" id="KW-0238">DNA-binding</keyword>
<comment type="caution">
    <text evidence="3">The sequence shown here is derived from an EMBL/GenBank/DDBJ whole genome shotgun (WGS) entry which is preliminary data.</text>
</comment>
<dbReference type="EMBL" id="WUMU01000015">
    <property type="protein sequence ID" value="MXN18731.1"/>
    <property type="molecule type" value="Genomic_DNA"/>
</dbReference>
<keyword evidence="4" id="KW-1185">Reference proteome</keyword>
<dbReference type="Pfam" id="PF13560">
    <property type="entry name" value="HTH_31"/>
    <property type="match status" value="1"/>
</dbReference>